<dbReference type="RefSeq" id="WP_160770662.1">
    <property type="nucleotide sequence ID" value="NZ_WTYV01000001.1"/>
</dbReference>
<evidence type="ECO:0000313" key="3">
    <source>
        <dbReference type="Proteomes" id="UP000466966"/>
    </source>
</evidence>
<sequence length="109" mass="11583">MTQLKTIREHMAVVGSDGGPVGTVDGVEVDRIKLTRTGNPAGHEGYHHYLAADLVAGVEGDTVRLNTTAASAMVYMDESEGADRSVNAVTRREEEETEAMASYGEEDAG</sequence>
<gene>
    <name evidence="2" type="ORF">GRI99_03975</name>
</gene>
<feature type="region of interest" description="Disordered" evidence="1">
    <location>
        <begin position="79"/>
        <end position="109"/>
    </location>
</feature>
<proteinExistence type="predicted"/>
<reference evidence="2 3" key="1">
    <citation type="submission" date="2019-12" db="EMBL/GenBank/DDBJ databases">
        <title>Genomic-based taxomic classification of the family Erythrobacteraceae.</title>
        <authorList>
            <person name="Xu L."/>
        </authorList>
    </citation>
    <scope>NUCLEOTIDE SEQUENCE [LARGE SCALE GENOMIC DNA]</scope>
    <source>
        <strain evidence="2 3">M0322</strain>
    </source>
</reference>
<dbReference type="Pfam" id="PF09939">
    <property type="entry name" value="DUF2171"/>
    <property type="match status" value="1"/>
</dbReference>
<dbReference type="AlphaFoldDB" id="A0A844YUT5"/>
<dbReference type="InterPro" id="IPR018684">
    <property type="entry name" value="DUF2171"/>
</dbReference>
<comment type="caution">
    <text evidence="2">The sequence shown here is derived from an EMBL/GenBank/DDBJ whole genome shotgun (WGS) entry which is preliminary data.</text>
</comment>
<dbReference type="OrthoDB" id="9803697at2"/>
<evidence type="ECO:0000256" key="1">
    <source>
        <dbReference type="SAM" id="MobiDB-lite"/>
    </source>
</evidence>
<evidence type="ECO:0000313" key="2">
    <source>
        <dbReference type="EMBL" id="MXO70790.1"/>
    </source>
</evidence>
<organism evidence="2 3">
    <name type="scientific">Alteraurantiacibacter buctensis</name>
    <dbReference type="NCBI Taxonomy" id="1503981"/>
    <lineage>
        <taxon>Bacteria</taxon>
        <taxon>Pseudomonadati</taxon>
        <taxon>Pseudomonadota</taxon>
        <taxon>Alphaproteobacteria</taxon>
        <taxon>Sphingomonadales</taxon>
        <taxon>Erythrobacteraceae</taxon>
        <taxon>Alteraurantiacibacter</taxon>
    </lineage>
</organism>
<name>A0A844YUT5_9SPHN</name>
<accession>A0A844YUT5</accession>
<dbReference type="EMBL" id="WTYV01000001">
    <property type="protein sequence ID" value="MXO70790.1"/>
    <property type="molecule type" value="Genomic_DNA"/>
</dbReference>
<dbReference type="Proteomes" id="UP000466966">
    <property type="component" value="Unassembled WGS sequence"/>
</dbReference>
<keyword evidence="3" id="KW-1185">Reference proteome</keyword>
<protein>
    <submittedName>
        <fullName evidence="2">DUF2171 domain-containing protein</fullName>
    </submittedName>
</protein>